<dbReference type="PROSITE" id="PS51183">
    <property type="entry name" value="JMJN"/>
    <property type="match status" value="1"/>
</dbReference>
<dbReference type="PANTHER" id="PTHR10694:SF113">
    <property type="entry name" value="PROTEIN JUMONJI"/>
    <property type="match status" value="1"/>
</dbReference>
<dbReference type="AlphaFoldDB" id="A0A8W8JR05"/>
<feature type="region of interest" description="Disordered" evidence="3">
    <location>
        <begin position="785"/>
        <end position="808"/>
    </location>
</feature>
<keyword evidence="8" id="KW-1185">Reference proteome</keyword>
<comment type="subcellular location">
    <subcellularLocation>
        <location evidence="1">Nucleus</location>
    </subcellularLocation>
</comment>
<dbReference type="InterPro" id="IPR003349">
    <property type="entry name" value="JmjN"/>
</dbReference>
<evidence type="ECO:0000256" key="1">
    <source>
        <dbReference type="ARBA" id="ARBA00004123"/>
    </source>
</evidence>
<dbReference type="Pfam" id="PF02373">
    <property type="entry name" value="JmjC"/>
    <property type="match status" value="1"/>
</dbReference>
<dbReference type="SMART" id="SM00545">
    <property type="entry name" value="JmjN"/>
    <property type="match status" value="1"/>
</dbReference>
<evidence type="ECO:0000259" key="4">
    <source>
        <dbReference type="PROSITE" id="PS51011"/>
    </source>
</evidence>
<dbReference type="PROSITE" id="PS51184">
    <property type="entry name" value="JMJC"/>
    <property type="match status" value="1"/>
</dbReference>
<evidence type="ECO:0000256" key="2">
    <source>
        <dbReference type="ARBA" id="ARBA00023242"/>
    </source>
</evidence>
<evidence type="ECO:0008006" key="9">
    <source>
        <dbReference type="Google" id="ProtNLM"/>
    </source>
</evidence>
<reference evidence="7" key="1">
    <citation type="submission" date="2022-08" db="UniProtKB">
        <authorList>
            <consortium name="EnsemblMetazoa"/>
        </authorList>
    </citation>
    <scope>IDENTIFICATION</scope>
    <source>
        <strain evidence="7">05x7-T-G4-1.051#20</strain>
    </source>
</reference>
<evidence type="ECO:0000256" key="3">
    <source>
        <dbReference type="SAM" id="MobiDB-lite"/>
    </source>
</evidence>
<dbReference type="CDD" id="cd16870">
    <property type="entry name" value="ARID_JARD2"/>
    <property type="match status" value="1"/>
</dbReference>
<dbReference type="InterPro" id="IPR036431">
    <property type="entry name" value="ARID_dom_sf"/>
</dbReference>
<dbReference type="SUPFAM" id="SSF51197">
    <property type="entry name" value="Clavaminate synthase-like"/>
    <property type="match status" value="1"/>
</dbReference>
<evidence type="ECO:0000313" key="8">
    <source>
        <dbReference type="Proteomes" id="UP000005408"/>
    </source>
</evidence>
<dbReference type="InterPro" id="IPR003347">
    <property type="entry name" value="JmjC_dom"/>
</dbReference>
<evidence type="ECO:0000313" key="7">
    <source>
        <dbReference type="EnsemblMetazoa" id="G20550.3:cds"/>
    </source>
</evidence>
<dbReference type="PANTHER" id="PTHR10694">
    <property type="entry name" value="LYSINE-SPECIFIC DEMETHYLASE"/>
    <property type="match status" value="1"/>
</dbReference>
<proteinExistence type="predicted"/>
<dbReference type="Gene3D" id="2.60.120.650">
    <property type="entry name" value="Cupin"/>
    <property type="match status" value="1"/>
</dbReference>
<dbReference type="GO" id="GO:0005634">
    <property type="term" value="C:nucleus"/>
    <property type="evidence" value="ECO:0007669"/>
    <property type="project" value="UniProtKB-SubCell"/>
</dbReference>
<feature type="domain" description="JmjC" evidence="6">
    <location>
        <begin position="475"/>
        <end position="640"/>
    </location>
</feature>
<dbReference type="Pfam" id="PF02928">
    <property type="entry name" value="zf-C5HC2"/>
    <property type="match status" value="1"/>
</dbReference>
<dbReference type="GO" id="GO:0006338">
    <property type="term" value="P:chromatin remodeling"/>
    <property type="evidence" value="ECO:0007669"/>
    <property type="project" value="TreeGrafter"/>
</dbReference>
<feature type="domain" description="ARID" evidence="4">
    <location>
        <begin position="283"/>
        <end position="376"/>
    </location>
</feature>
<feature type="compositionally biased region" description="Polar residues" evidence="3">
    <location>
        <begin position="156"/>
        <end position="176"/>
    </location>
</feature>
<dbReference type="SMART" id="SM00501">
    <property type="entry name" value="BRIGHT"/>
    <property type="match status" value="1"/>
</dbReference>
<dbReference type="SUPFAM" id="SSF46774">
    <property type="entry name" value="ARID-like"/>
    <property type="match status" value="1"/>
</dbReference>
<dbReference type="Pfam" id="PF01388">
    <property type="entry name" value="ARID"/>
    <property type="match status" value="1"/>
</dbReference>
<feature type="compositionally biased region" description="Low complexity" evidence="3">
    <location>
        <begin position="112"/>
        <end position="123"/>
    </location>
</feature>
<protein>
    <recommendedName>
        <fullName evidence="9">Protein Jumonji</fullName>
    </recommendedName>
</protein>
<dbReference type="Pfam" id="PF02375">
    <property type="entry name" value="JmjN"/>
    <property type="match status" value="1"/>
</dbReference>
<dbReference type="Proteomes" id="UP000005408">
    <property type="component" value="Unassembled WGS sequence"/>
</dbReference>
<dbReference type="InterPro" id="IPR004198">
    <property type="entry name" value="Znf_C5HC2"/>
</dbReference>
<dbReference type="PROSITE" id="PS51011">
    <property type="entry name" value="ARID"/>
    <property type="match status" value="1"/>
</dbReference>
<dbReference type="GO" id="GO:0003677">
    <property type="term" value="F:DNA binding"/>
    <property type="evidence" value="ECO:0007669"/>
    <property type="project" value="InterPro"/>
</dbReference>
<organism evidence="7 8">
    <name type="scientific">Magallana gigas</name>
    <name type="common">Pacific oyster</name>
    <name type="synonym">Crassostrea gigas</name>
    <dbReference type="NCBI Taxonomy" id="29159"/>
    <lineage>
        <taxon>Eukaryota</taxon>
        <taxon>Metazoa</taxon>
        <taxon>Spiralia</taxon>
        <taxon>Lophotrochozoa</taxon>
        <taxon>Mollusca</taxon>
        <taxon>Bivalvia</taxon>
        <taxon>Autobranchia</taxon>
        <taxon>Pteriomorphia</taxon>
        <taxon>Ostreida</taxon>
        <taxon>Ostreoidea</taxon>
        <taxon>Ostreidae</taxon>
        <taxon>Magallana</taxon>
    </lineage>
</organism>
<dbReference type="SMART" id="SM01014">
    <property type="entry name" value="ARID"/>
    <property type="match status" value="1"/>
</dbReference>
<name>A0A8W8JR05_MAGGI</name>
<feature type="domain" description="JmjN" evidence="5">
    <location>
        <begin position="219"/>
        <end position="260"/>
    </location>
</feature>
<feature type="region of interest" description="Disordered" evidence="3">
    <location>
        <begin position="104"/>
        <end position="213"/>
    </location>
</feature>
<sequence>MKSKLKKSAMTPNDFIAMRLPRRQAKQNALKFYMEDLEDVEDRSNSDDEVTFPHKRKFEEIMSESNYLPLKSSRLRKINKNALKSVTHGKQLLRNRLSFHKNFVSSERRSTRSCSKSSDSNDSTDLKKKVSQDLASKSVKNDNDKSHTNVRPVRQQRVTRLLESSTHPNSDTPQEPSKTRKNSIGGRTLRLRDPESPVKSLRSEAPLSPREVSTSLTEIPTFYPTEEEFQRPLHYIQSIAPRAEPFGMCKIIPPSSWKLEGKISEDTRFTSQKQFTHKLYKRFGPNVEKLECIRKHMEVLNPDEQFQIPEIGGVELDICDLDRTIQECGGMRHEVEKKKWARVADTMNVPKMAQDRGTKLYDAYCKFLLSYNDLSAEEKSKLQSQVKAERMKVKREDQEEDCIVKGKNMSLGRFIQMARNTASHHQRELSLSTEETEKQFWEIVRNRSRHVAIHGGHVDTKTQTCSLFPVKKENQYSRHPWNLNLLPQHPLSLLKYLGPVPGVTVPTLHVGMLYTASCWSTDIHHLPYVQYLHGEADIVWYSVPSQEEAKFKSVMKELIPTLVSNSPRWLKEDTAMVPPEILLQKGVHLSRCVQSPHQFVVVFPRSYTATISCGYTLAESAHFATKDWIQLGLKTATTLQMCKEPELFSMDELICQIMEDTTASSDLLRTIIPYYEQILQRELSHRRMLSDLGVTLGRRMATPTHTRLSQSASRRASLDSEEVTTRCEVTKKICYLSLLMNSTTDQTYCLEQGVLQAQKKKKSKFCLIYRYTEEELKKIMEDAKTRLTALSPPEPAPVQRRKSRKSES</sequence>
<evidence type="ECO:0000259" key="6">
    <source>
        <dbReference type="PROSITE" id="PS51184"/>
    </source>
</evidence>
<accession>A0A8W8JR05</accession>
<dbReference type="EnsemblMetazoa" id="G20550.3">
    <property type="protein sequence ID" value="G20550.3:cds"/>
    <property type="gene ID" value="G20550"/>
</dbReference>
<dbReference type="SMART" id="SM00558">
    <property type="entry name" value="JmjC"/>
    <property type="match status" value="1"/>
</dbReference>
<dbReference type="GO" id="GO:0010468">
    <property type="term" value="P:regulation of gene expression"/>
    <property type="evidence" value="ECO:0007669"/>
    <property type="project" value="TreeGrafter"/>
</dbReference>
<dbReference type="InterPro" id="IPR001606">
    <property type="entry name" value="ARID_dom"/>
</dbReference>
<dbReference type="GO" id="GO:0000785">
    <property type="term" value="C:chromatin"/>
    <property type="evidence" value="ECO:0007669"/>
    <property type="project" value="TreeGrafter"/>
</dbReference>
<keyword evidence="2" id="KW-0539">Nucleus</keyword>
<feature type="compositionally biased region" description="Basic residues" evidence="3">
    <location>
        <begin position="799"/>
        <end position="808"/>
    </location>
</feature>
<evidence type="ECO:0000259" key="5">
    <source>
        <dbReference type="PROSITE" id="PS51183"/>
    </source>
</evidence>
<dbReference type="Gene3D" id="1.10.150.60">
    <property type="entry name" value="ARID DNA-binding domain"/>
    <property type="match status" value="1"/>
</dbReference>